<evidence type="ECO:0000313" key="2">
    <source>
        <dbReference type="Proteomes" id="UP000515679"/>
    </source>
</evidence>
<evidence type="ECO:0000313" key="1">
    <source>
        <dbReference type="EMBL" id="QMV40411.1"/>
    </source>
</evidence>
<dbReference type="EMBL" id="CP041969">
    <property type="protein sequence ID" value="QMV40411.1"/>
    <property type="molecule type" value="Genomic_DNA"/>
</dbReference>
<dbReference type="KEGG" id="cchl:FPL14_03740"/>
<dbReference type="RefSeq" id="WP_182301766.1">
    <property type="nucleotide sequence ID" value="NZ_CP041969.1"/>
</dbReference>
<sequence length="37" mass="3984">MRPVNGASDLTSSLLSLMGIKTGEANACSRCWSFSYE</sequence>
<proteinExistence type="predicted"/>
<gene>
    <name evidence="1" type="ORF">FPL14_03740</name>
</gene>
<dbReference type="InterPro" id="IPR009229">
    <property type="entry name" value="AgrD"/>
</dbReference>
<keyword evidence="2" id="KW-1185">Reference proteome</keyword>
<reference evidence="1 2" key="1">
    <citation type="submission" date="2019-07" db="EMBL/GenBank/DDBJ databases">
        <authorList>
            <person name="Kim J.K."/>
            <person name="Cheong H.-M."/>
            <person name="Choi Y."/>
            <person name="Hwang K.J."/>
            <person name="Lee S."/>
            <person name="Choi C."/>
        </authorList>
    </citation>
    <scope>NUCLEOTIDE SEQUENCE [LARGE SCALE GENOMIC DNA]</scope>
    <source>
        <strain evidence="1 2">KS 22</strain>
    </source>
</reference>
<name>A0A7G5BTX7_9BACL</name>
<accession>A0A7G5BTX7</accession>
<organism evidence="1 2">
    <name type="scientific">Cohnella cholangitidis</name>
    <dbReference type="NCBI Taxonomy" id="2598458"/>
    <lineage>
        <taxon>Bacteria</taxon>
        <taxon>Bacillati</taxon>
        <taxon>Bacillota</taxon>
        <taxon>Bacilli</taxon>
        <taxon>Bacillales</taxon>
        <taxon>Paenibacillaceae</taxon>
        <taxon>Cohnella</taxon>
    </lineage>
</organism>
<dbReference type="AlphaFoldDB" id="A0A7G5BTX7"/>
<dbReference type="Proteomes" id="UP000515679">
    <property type="component" value="Chromosome"/>
</dbReference>
<protein>
    <submittedName>
        <fullName evidence="1">Cyclic lactone autoinducer peptide</fullName>
    </submittedName>
</protein>
<dbReference type="NCBIfam" id="TIGR04223">
    <property type="entry name" value="quorum_AgrD"/>
    <property type="match status" value="1"/>
</dbReference>